<gene>
    <name evidence="1" type="ORF">DFH08DRAFT_1079837</name>
</gene>
<keyword evidence="2" id="KW-1185">Reference proteome</keyword>
<evidence type="ECO:0000313" key="1">
    <source>
        <dbReference type="EMBL" id="KAJ7348329.1"/>
    </source>
</evidence>
<protein>
    <submittedName>
        <fullName evidence="1">Uncharacterized protein</fullName>
    </submittedName>
</protein>
<dbReference type="EMBL" id="JARIHO010000017">
    <property type="protein sequence ID" value="KAJ7348329.1"/>
    <property type="molecule type" value="Genomic_DNA"/>
</dbReference>
<comment type="caution">
    <text evidence="1">The sequence shown here is derived from an EMBL/GenBank/DDBJ whole genome shotgun (WGS) entry which is preliminary data.</text>
</comment>
<proteinExistence type="predicted"/>
<dbReference type="AlphaFoldDB" id="A0AAD7ESZ7"/>
<sequence length="438" mass="47651">MDTMNSEHASQNGIRYNFTSHSTVYDDRGMPVPSSDSYFDDSQTVADSDDPALLLARSLPGLQCKVALIQHAGTLQNHQLLLEVMSMCTSIQSTVTTLRKATLDTAKFSTEQKFEMNAACRAVFFTGRLTDFDNEILKPEVVTYLKKYMDTNGFKLFFEDKSHAHSKVIFVQVGRSLSGIKSFFRRSVLKSLPDDKGSIGCGLTDFANTMAKKCLKGAENVKAKHAIWLLIIRSFVLTDAELRTAPAEVGNVDDDDAEFPAALLPAKRTHSGTVKTQTSDGKLIAAFWDRAALLWKRKNKEFGTADLKSEAWTGYINACVVQEKKLFPNDALALIVGSGAAVAPPTGPSVNRLSGLPNHSMPNEVGGSRQALMPRMFNGQQPPATFGSRTSTLDHLMNTPTNFTGVPSGAGLHLPALNMLGSGRDSEGARYQTGRSTS</sequence>
<dbReference type="Proteomes" id="UP001218218">
    <property type="component" value="Unassembled WGS sequence"/>
</dbReference>
<name>A0AAD7ESZ7_9AGAR</name>
<evidence type="ECO:0000313" key="2">
    <source>
        <dbReference type="Proteomes" id="UP001218218"/>
    </source>
</evidence>
<accession>A0AAD7ESZ7</accession>
<organism evidence="1 2">
    <name type="scientific">Mycena albidolilacea</name>
    <dbReference type="NCBI Taxonomy" id="1033008"/>
    <lineage>
        <taxon>Eukaryota</taxon>
        <taxon>Fungi</taxon>
        <taxon>Dikarya</taxon>
        <taxon>Basidiomycota</taxon>
        <taxon>Agaricomycotina</taxon>
        <taxon>Agaricomycetes</taxon>
        <taxon>Agaricomycetidae</taxon>
        <taxon>Agaricales</taxon>
        <taxon>Marasmiineae</taxon>
        <taxon>Mycenaceae</taxon>
        <taxon>Mycena</taxon>
    </lineage>
</organism>
<reference evidence="1" key="1">
    <citation type="submission" date="2023-03" db="EMBL/GenBank/DDBJ databases">
        <title>Massive genome expansion in bonnet fungi (Mycena s.s.) driven by repeated elements and novel gene families across ecological guilds.</title>
        <authorList>
            <consortium name="Lawrence Berkeley National Laboratory"/>
            <person name="Harder C.B."/>
            <person name="Miyauchi S."/>
            <person name="Viragh M."/>
            <person name="Kuo A."/>
            <person name="Thoen E."/>
            <person name="Andreopoulos B."/>
            <person name="Lu D."/>
            <person name="Skrede I."/>
            <person name="Drula E."/>
            <person name="Henrissat B."/>
            <person name="Morin E."/>
            <person name="Kohler A."/>
            <person name="Barry K."/>
            <person name="LaButti K."/>
            <person name="Morin E."/>
            <person name="Salamov A."/>
            <person name="Lipzen A."/>
            <person name="Mereny Z."/>
            <person name="Hegedus B."/>
            <person name="Baldrian P."/>
            <person name="Stursova M."/>
            <person name="Weitz H."/>
            <person name="Taylor A."/>
            <person name="Grigoriev I.V."/>
            <person name="Nagy L.G."/>
            <person name="Martin F."/>
            <person name="Kauserud H."/>
        </authorList>
    </citation>
    <scope>NUCLEOTIDE SEQUENCE</scope>
    <source>
        <strain evidence="1">CBHHK002</strain>
    </source>
</reference>